<feature type="region of interest" description="Disordered" evidence="1">
    <location>
        <begin position="152"/>
        <end position="285"/>
    </location>
</feature>
<organism evidence="4 5">
    <name type="scientific">Verticillium longisporum</name>
    <name type="common">Verticillium dahliae var. longisporum</name>
    <dbReference type="NCBI Taxonomy" id="100787"/>
    <lineage>
        <taxon>Eukaryota</taxon>
        <taxon>Fungi</taxon>
        <taxon>Dikarya</taxon>
        <taxon>Ascomycota</taxon>
        <taxon>Pezizomycotina</taxon>
        <taxon>Sordariomycetes</taxon>
        <taxon>Hypocreomycetidae</taxon>
        <taxon>Glomerellales</taxon>
        <taxon>Plectosphaerellaceae</taxon>
        <taxon>Verticillium</taxon>
    </lineage>
</organism>
<keyword evidence="2" id="KW-1133">Transmembrane helix</keyword>
<evidence type="ECO:0000256" key="2">
    <source>
        <dbReference type="SAM" id="Phobius"/>
    </source>
</evidence>
<dbReference type="Proteomes" id="UP000044602">
    <property type="component" value="Unassembled WGS sequence"/>
</dbReference>
<protein>
    <submittedName>
        <fullName evidence="4">Uncharacterized protein</fullName>
    </submittedName>
</protein>
<reference evidence="5 6" key="1">
    <citation type="submission" date="2015-05" db="EMBL/GenBank/DDBJ databases">
        <authorList>
            <person name="Fogelqvist Johan"/>
        </authorList>
    </citation>
    <scope>NUCLEOTIDE SEQUENCE [LARGE SCALE GENOMIC DNA]</scope>
    <source>
        <strain evidence="4">VL1</strain>
        <strain evidence="3">VL2</strain>
    </source>
</reference>
<dbReference type="Proteomes" id="UP000045706">
    <property type="component" value="Unassembled WGS sequence"/>
</dbReference>
<keyword evidence="5" id="KW-1185">Reference proteome</keyword>
<keyword evidence="2" id="KW-0472">Membrane</keyword>
<feature type="transmembrane region" description="Helical" evidence="2">
    <location>
        <begin position="12"/>
        <end position="34"/>
    </location>
</feature>
<feature type="compositionally biased region" description="Low complexity" evidence="1">
    <location>
        <begin position="70"/>
        <end position="88"/>
    </location>
</feature>
<gene>
    <name evidence="4" type="ORF">BN1708_003823</name>
    <name evidence="3" type="ORF">BN1723_010470</name>
</gene>
<feature type="region of interest" description="Disordered" evidence="1">
    <location>
        <begin position="42"/>
        <end position="106"/>
    </location>
</feature>
<accession>A0A0G4LQ27</accession>
<feature type="compositionally biased region" description="Basic and acidic residues" evidence="1">
    <location>
        <begin position="201"/>
        <end position="224"/>
    </location>
</feature>
<dbReference type="EMBL" id="CVQI01005335">
    <property type="protein sequence ID" value="CRK14756.1"/>
    <property type="molecule type" value="Genomic_DNA"/>
</dbReference>
<keyword evidence="2" id="KW-0812">Transmembrane</keyword>
<evidence type="ECO:0000313" key="6">
    <source>
        <dbReference type="Proteomes" id="UP000045706"/>
    </source>
</evidence>
<dbReference type="EMBL" id="CVQH01016668">
    <property type="protein sequence ID" value="CRK24133.1"/>
    <property type="molecule type" value="Genomic_DNA"/>
</dbReference>
<feature type="compositionally biased region" description="Basic and acidic residues" evidence="1">
    <location>
        <begin position="159"/>
        <end position="168"/>
    </location>
</feature>
<dbReference type="AlphaFoldDB" id="A0A0G4LQ27"/>
<evidence type="ECO:0000256" key="1">
    <source>
        <dbReference type="SAM" id="MobiDB-lite"/>
    </source>
</evidence>
<evidence type="ECO:0000313" key="5">
    <source>
        <dbReference type="Proteomes" id="UP000044602"/>
    </source>
</evidence>
<sequence>MEGYGFTLTGGALFGIVIGAIIALVAICVIGWHLRQRHHRLKRAKEANRANDTELAVRSSNTGRQLREVPAPASAASTPAPQAFQSPSTYGDFAPQQQVHRGPSIEQSSAHDRYFYLQDPYSPQQVLGSPWVHQQSAHDRYFYLRDPYVQLSSPPRRQHQADRGERQLTHHAGTRRHHDRQESREASQTHHSARNGQQQHQRHDATPVRRPRDGQHQQERKESKGNTGKPVHASQKPGREGPLADLVRYNPPTVAPPVGGIKPQEEEQPAVVQPSKRRLNRRASS</sequence>
<evidence type="ECO:0000313" key="3">
    <source>
        <dbReference type="EMBL" id="CRK14756.1"/>
    </source>
</evidence>
<feature type="compositionally biased region" description="Basic and acidic residues" evidence="1">
    <location>
        <begin position="179"/>
        <end position="188"/>
    </location>
</feature>
<name>A0A0G4LQ27_VERLO</name>
<proteinExistence type="predicted"/>
<evidence type="ECO:0000313" key="4">
    <source>
        <dbReference type="EMBL" id="CRK24133.1"/>
    </source>
</evidence>
<feature type="non-terminal residue" evidence="4">
    <location>
        <position position="285"/>
    </location>
</feature>
<feature type="compositionally biased region" description="Basic residues" evidence="1">
    <location>
        <begin position="275"/>
        <end position="285"/>
    </location>
</feature>